<proteinExistence type="inferred from homology"/>
<evidence type="ECO:0000313" key="11">
    <source>
        <dbReference type="EMBL" id="TWU35750.1"/>
    </source>
</evidence>
<dbReference type="InterPro" id="IPR050250">
    <property type="entry name" value="Macrolide_Exporter_MacB"/>
</dbReference>
<evidence type="ECO:0000256" key="1">
    <source>
        <dbReference type="ARBA" id="ARBA00004651"/>
    </source>
</evidence>
<feature type="compositionally biased region" description="Polar residues" evidence="7">
    <location>
        <begin position="166"/>
        <end position="180"/>
    </location>
</feature>
<dbReference type="EMBL" id="SJPY01000009">
    <property type="protein sequence ID" value="TWU35750.1"/>
    <property type="molecule type" value="Genomic_DNA"/>
</dbReference>
<keyword evidence="2" id="KW-1003">Cell membrane</keyword>
<evidence type="ECO:0000313" key="12">
    <source>
        <dbReference type="Proteomes" id="UP000315471"/>
    </source>
</evidence>
<organism evidence="11 12">
    <name type="scientific">Novipirellula aureliae</name>
    <dbReference type="NCBI Taxonomy" id="2527966"/>
    <lineage>
        <taxon>Bacteria</taxon>
        <taxon>Pseudomonadati</taxon>
        <taxon>Planctomycetota</taxon>
        <taxon>Planctomycetia</taxon>
        <taxon>Pirellulales</taxon>
        <taxon>Pirellulaceae</taxon>
        <taxon>Novipirellula</taxon>
    </lineage>
</organism>
<feature type="transmembrane region" description="Helical" evidence="8">
    <location>
        <begin position="642"/>
        <end position="660"/>
    </location>
</feature>
<keyword evidence="4 8" id="KW-1133">Transmembrane helix</keyword>
<feature type="domain" description="MacB-like periplasmic core" evidence="10">
    <location>
        <begin position="23"/>
        <end position="229"/>
    </location>
</feature>
<keyword evidence="5 8" id="KW-0472">Membrane</keyword>
<evidence type="ECO:0000256" key="5">
    <source>
        <dbReference type="ARBA" id="ARBA00023136"/>
    </source>
</evidence>
<evidence type="ECO:0000256" key="4">
    <source>
        <dbReference type="ARBA" id="ARBA00022989"/>
    </source>
</evidence>
<evidence type="ECO:0000256" key="3">
    <source>
        <dbReference type="ARBA" id="ARBA00022692"/>
    </source>
</evidence>
<feature type="region of interest" description="Disordered" evidence="7">
    <location>
        <begin position="166"/>
        <end position="186"/>
    </location>
</feature>
<accession>A0A5C6DG32</accession>
<feature type="domain" description="ABC3 transporter permease C-terminal" evidence="9">
    <location>
        <begin position="944"/>
        <end position="1063"/>
    </location>
</feature>
<feature type="compositionally biased region" description="Polar residues" evidence="7">
    <location>
        <begin position="260"/>
        <end position="269"/>
    </location>
</feature>
<feature type="transmembrane region" description="Helical" evidence="8">
    <location>
        <begin position="354"/>
        <end position="377"/>
    </location>
</feature>
<gene>
    <name evidence="11" type="primary">yknZ</name>
    <name evidence="11" type="ORF">Q31b_51850</name>
</gene>
<feature type="region of interest" description="Disordered" evidence="7">
    <location>
        <begin position="228"/>
        <end position="269"/>
    </location>
</feature>
<evidence type="ECO:0000256" key="8">
    <source>
        <dbReference type="SAM" id="Phobius"/>
    </source>
</evidence>
<reference evidence="11 12" key="1">
    <citation type="submission" date="2019-02" db="EMBL/GenBank/DDBJ databases">
        <title>Deep-cultivation of Planctomycetes and their phenomic and genomic characterization uncovers novel biology.</title>
        <authorList>
            <person name="Wiegand S."/>
            <person name="Jogler M."/>
            <person name="Boedeker C."/>
            <person name="Pinto D."/>
            <person name="Vollmers J."/>
            <person name="Rivas-Marin E."/>
            <person name="Kohn T."/>
            <person name="Peeters S.H."/>
            <person name="Heuer A."/>
            <person name="Rast P."/>
            <person name="Oberbeckmann S."/>
            <person name="Bunk B."/>
            <person name="Jeske O."/>
            <person name="Meyerdierks A."/>
            <person name="Storesund J.E."/>
            <person name="Kallscheuer N."/>
            <person name="Luecker S."/>
            <person name="Lage O.M."/>
            <person name="Pohl T."/>
            <person name="Merkel B.J."/>
            <person name="Hornburger P."/>
            <person name="Mueller R.-W."/>
            <person name="Bruemmer F."/>
            <person name="Labrenz M."/>
            <person name="Spormann A.M."/>
            <person name="Op Den Camp H."/>
            <person name="Overmann J."/>
            <person name="Amann R."/>
            <person name="Jetten M.S.M."/>
            <person name="Mascher T."/>
            <person name="Medema M.H."/>
            <person name="Devos D.P."/>
            <person name="Kaster A.-K."/>
            <person name="Ovreas L."/>
            <person name="Rohde M."/>
            <person name="Galperin M.Y."/>
            <person name="Jogler C."/>
        </authorList>
    </citation>
    <scope>NUCLEOTIDE SEQUENCE [LARGE SCALE GENOMIC DNA]</scope>
    <source>
        <strain evidence="11 12">Q31b</strain>
    </source>
</reference>
<evidence type="ECO:0000256" key="7">
    <source>
        <dbReference type="SAM" id="MobiDB-lite"/>
    </source>
</evidence>
<dbReference type="AlphaFoldDB" id="A0A5C6DG32"/>
<dbReference type="InterPro" id="IPR003838">
    <property type="entry name" value="ABC3_permease_C"/>
</dbReference>
<feature type="transmembrane region" description="Helical" evidence="8">
    <location>
        <begin position="983"/>
        <end position="1016"/>
    </location>
</feature>
<evidence type="ECO:0000256" key="2">
    <source>
        <dbReference type="ARBA" id="ARBA00022475"/>
    </source>
</evidence>
<feature type="compositionally biased region" description="Low complexity" evidence="7">
    <location>
        <begin position="232"/>
        <end position="247"/>
    </location>
</feature>
<keyword evidence="3 8" id="KW-0812">Transmembrane</keyword>
<feature type="transmembrane region" description="Helical" evidence="8">
    <location>
        <begin position="21"/>
        <end position="40"/>
    </location>
</feature>
<dbReference type="GO" id="GO:0022857">
    <property type="term" value="F:transmembrane transporter activity"/>
    <property type="evidence" value="ECO:0007669"/>
    <property type="project" value="TreeGrafter"/>
</dbReference>
<feature type="domain" description="ABC3 transporter permease C-terminal" evidence="9">
    <location>
        <begin position="357"/>
        <end position="473"/>
    </location>
</feature>
<feature type="transmembrane region" description="Helical" evidence="8">
    <location>
        <begin position="397"/>
        <end position="423"/>
    </location>
</feature>
<keyword evidence="12" id="KW-1185">Reference proteome</keyword>
<dbReference type="PANTHER" id="PTHR30572">
    <property type="entry name" value="MEMBRANE COMPONENT OF TRANSPORTER-RELATED"/>
    <property type="match status" value="1"/>
</dbReference>
<dbReference type="PANTHER" id="PTHR30572:SF4">
    <property type="entry name" value="ABC TRANSPORTER PERMEASE YTRF"/>
    <property type="match status" value="1"/>
</dbReference>
<protein>
    <submittedName>
        <fullName evidence="11">Putative ABC transporter permease YknZ</fullName>
    </submittedName>
</protein>
<feature type="transmembrane region" description="Helical" evidence="8">
    <location>
        <begin position="564"/>
        <end position="584"/>
    </location>
</feature>
<dbReference type="GO" id="GO:0005886">
    <property type="term" value="C:plasma membrane"/>
    <property type="evidence" value="ECO:0007669"/>
    <property type="project" value="UniProtKB-SubCell"/>
</dbReference>
<comment type="caution">
    <text evidence="11">The sequence shown here is derived from an EMBL/GenBank/DDBJ whole genome shotgun (WGS) entry which is preliminary data.</text>
</comment>
<dbReference type="RefSeq" id="WP_231617823.1">
    <property type="nucleotide sequence ID" value="NZ_SJPY01000009.1"/>
</dbReference>
<comment type="similarity">
    <text evidence="6">Belongs to the ABC-4 integral membrane protein family.</text>
</comment>
<comment type="subcellular location">
    <subcellularLocation>
        <location evidence="1">Cell membrane</location>
        <topology evidence="1">Multi-pass membrane protein</topology>
    </subcellularLocation>
</comment>
<dbReference type="Pfam" id="PF12704">
    <property type="entry name" value="MacB_PCD"/>
    <property type="match status" value="1"/>
</dbReference>
<feature type="transmembrane region" description="Helical" evidence="8">
    <location>
        <begin position="596"/>
        <end position="621"/>
    </location>
</feature>
<sequence>MTNLRLLAKLVISQTRLHPGRAIITTLGIIASTCAVVWVVSGYDALVSQFDENAGKYLGRYDALVIPKASGPPGSPTPTIDESLIATLEQDAGVLEVNPISNSRVSAARVGGSSDGDESESSLGLLIGDRPPVNGAPPIGPTMVSTPATEEPTTLIAGQWLSDTNRSLGFQPETPSTQAKGRSHESAFEAVVGEDVAKEMKLSVGDELRVTTFGNQVQLRVIGIVEQAPEAPSLRPSGRGRGPSPQSGEKRKAPGGKPSAPTTPSIGLPSGFTQGIATSAIYVRPSVAAIINGYPTKPQTLQIAIRDTVTIEQFRNVWQDKLAANHPPLQLVDFSAVRSGLEASGSVSSQQSQAWAATGMASLAAIFIIFSTLSMGVSERAREFAMLRAIALTRTQIAGIIAIESLLLASVGWLGGLAAGWFLVLLGSQLLPSLFVSGAVLGWGCVALTGLTVFVGAIGAAVLPAWRAMRIQPLEAMTSGTGFQPVNESKSQAGSLYDESRSQAGSLCHGSKSQAGSLCHGSKSQAGSLYDESRSQAGSLCYGSRSQAGSLCYDGKSQAGRLRYALVGLLLVASTPAIVFLLPMSDAWRKWCYSFVTYPMLLLGILMLAPMIVMICERAFAPVVTGLLRLDQRMIKTQLSSNLWRSVGATLALSVGLGLYTSTQIWGYSMLVPFTPGDWLPDALVAFHPIGLEKDDEQRIRQVDGVNPDQVMALAIEQAKFDWGDAGPPERLKMGGDNGIVCGIDPVQAFGGKSPMLPVTFVAGDRETAIKSLSDGDACVIAEDFSMATGLGVGDSVTFIPPAAGDQRVTYRIAAVVSLPGWQWVTKFSGVRRHFVRTGTLLFASRKDVRTDFALPHTEFFWLNFRGTGFQPVNPTNPQAGSLAHIEAAFQSIAERHAGKTFTADGVGEVNAYRPFARMTATEDVKKAIKIRADDMIWGMSYLPLITLVVMSLAVVNTIIASVRSRTWELGVMRSIGVTRSQLVRLVIAETILIAVAACVLSLSFGLIAGWCGVGMAKFGGWFAGPPTFLIPWRHLAFGFTLTLTLCLLAGIWPAIKIGRAEPLELLQAGRSVQ</sequence>
<feature type="transmembrane region" description="Helical" evidence="8">
    <location>
        <begin position="1036"/>
        <end position="1056"/>
    </location>
</feature>
<evidence type="ECO:0000256" key="6">
    <source>
        <dbReference type="ARBA" id="ARBA00038076"/>
    </source>
</evidence>
<evidence type="ECO:0000259" key="10">
    <source>
        <dbReference type="Pfam" id="PF12704"/>
    </source>
</evidence>
<name>A0A5C6DG32_9BACT</name>
<dbReference type="Pfam" id="PF02687">
    <property type="entry name" value="FtsX"/>
    <property type="match status" value="2"/>
</dbReference>
<dbReference type="Proteomes" id="UP000315471">
    <property type="component" value="Unassembled WGS sequence"/>
</dbReference>
<evidence type="ECO:0000259" key="9">
    <source>
        <dbReference type="Pfam" id="PF02687"/>
    </source>
</evidence>
<feature type="transmembrane region" description="Helical" evidence="8">
    <location>
        <begin position="942"/>
        <end position="963"/>
    </location>
</feature>
<feature type="transmembrane region" description="Helical" evidence="8">
    <location>
        <begin position="435"/>
        <end position="463"/>
    </location>
</feature>
<dbReference type="InterPro" id="IPR025857">
    <property type="entry name" value="MacB_PCD"/>
</dbReference>